<evidence type="ECO:0000313" key="1">
    <source>
        <dbReference type="EMBL" id="KKK55652.1"/>
    </source>
</evidence>
<dbReference type="EMBL" id="LAZR01065387">
    <property type="protein sequence ID" value="KKK55652.1"/>
    <property type="molecule type" value="Genomic_DNA"/>
</dbReference>
<name>A0A0F8WFM9_9ZZZZ</name>
<sequence length="132" mass="14360">MSFTYDGDPAASDLEAVRFEIGDTDSTDQLMQDAEIEYTIDEEETIFGAAARCCETLSRKFAREADRQLGTLSVALSDKSTAFKELAEIIRAKEVGSGKVYTGGISKAEKDVDIADTDLVQPTFVKGSMNND</sequence>
<protein>
    <submittedName>
        <fullName evidence="1">Uncharacterized protein</fullName>
    </submittedName>
</protein>
<accession>A0A0F8WFM9</accession>
<comment type="caution">
    <text evidence="1">The sequence shown here is derived from an EMBL/GenBank/DDBJ whole genome shotgun (WGS) entry which is preliminary data.</text>
</comment>
<proteinExistence type="predicted"/>
<dbReference type="AlphaFoldDB" id="A0A0F8WFM9"/>
<reference evidence="1" key="1">
    <citation type="journal article" date="2015" name="Nature">
        <title>Complex archaea that bridge the gap between prokaryotes and eukaryotes.</title>
        <authorList>
            <person name="Spang A."/>
            <person name="Saw J.H."/>
            <person name="Jorgensen S.L."/>
            <person name="Zaremba-Niedzwiedzka K."/>
            <person name="Martijn J."/>
            <person name="Lind A.E."/>
            <person name="van Eijk R."/>
            <person name="Schleper C."/>
            <person name="Guy L."/>
            <person name="Ettema T.J."/>
        </authorList>
    </citation>
    <scope>NUCLEOTIDE SEQUENCE</scope>
</reference>
<organism evidence="1">
    <name type="scientific">marine sediment metagenome</name>
    <dbReference type="NCBI Taxonomy" id="412755"/>
    <lineage>
        <taxon>unclassified sequences</taxon>
        <taxon>metagenomes</taxon>
        <taxon>ecological metagenomes</taxon>
    </lineage>
</organism>
<gene>
    <name evidence="1" type="ORF">LCGC14_3072400</name>
</gene>